<protein>
    <submittedName>
        <fullName evidence="2">Uncharacterized protein</fullName>
    </submittedName>
</protein>
<sequence length="44" mass="5247">MCFQSNLIELQLLFMLILFHFLTFSLSLQKDSQKDNESSNCKYK</sequence>
<dbReference type="Proteomes" id="UP000004079">
    <property type="component" value="Unassembled WGS sequence"/>
</dbReference>
<evidence type="ECO:0000313" key="3">
    <source>
        <dbReference type="Proteomes" id="UP000004079"/>
    </source>
</evidence>
<name>D1QPN2_9BACT</name>
<reference evidence="2 3" key="1">
    <citation type="submission" date="2009-11" db="EMBL/GenBank/DDBJ databases">
        <authorList>
            <person name="Weinstock G."/>
            <person name="Sodergren E."/>
            <person name="Clifton S."/>
            <person name="Fulton L."/>
            <person name="Fulton B."/>
            <person name="Courtney L."/>
            <person name="Fronick C."/>
            <person name="Harrison M."/>
            <person name="Strong C."/>
            <person name="Farmer C."/>
            <person name="Delahaunty K."/>
            <person name="Markovic C."/>
            <person name="Hall O."/>
            <person name="Minx P."/>
            <person name="Tomlinson C."/>
            <person name="Mitreva M."/>
            <person name="Nelson J."/>
            <person name="Hou S."/>
            <person name="Wollam A."/>
            <person name="Pepin K.H."/>
            <person name="Johnson M."/>
            <person name="Bhonagiri V."/>
            <person name="Nash W.E."/>
            <person name="Warren W."/>
            <person name="Chinwalla A."/>
            <person name="Mardis E.R."/>
            <person name="Wilson R.K."/>
        </authorList>
    </citation>
    <scope>NUCLEOTIDE SEQUENCE [LARGE SCALE GENOMIC DNA]</scope>
    <source>
        <strain evidence="2 3">F0302</strain>
    </source>
</reference>
<evidence type="ECO:0000313" key="2">
    <source>
        <dbReference type="EMBL" id="EFB32744.1"/>
    </source>
</evidence>
<proteinExistence type="predicted"/>
<accession>D1QPN2</accession>
<dbReference type="HOGENOM" id="CLU_3220222_0_0_10"/>
<keyword evidence="1" id="KW-0812">Transmembrane</keyword>
<organism evidence="2 3">
    <name type="scientific">Segatella oris F0302</name>
    <dbReference type="NCBI Taxonomy" id="649760"/>
    <lineage>
        <taxon>Bacteria</taxon>
        <taxon>Pseudomonadati</taxon>
        <taxon>Bacteroidota</taxon>
        <taxon>Bacteroidia</taxon>
        <taxon>Bacteroidales</taxon>
        <taxon>Prevotellaceae</taxon>
        <taxon>Segatella</taxon>
    </lineage>
</organism>
<dbReference type="EMBL" id="ACUZ02000013">
    <property type="protein sequence ID" value="EFB32744.1"/>
    <property type="molecule type" value="Genomic_DNA"/>
</dbReference>
<dbReference type="STRING" id="649760.HMPREF0971_00925"/>
<keyword evidence="1" id="KW-1133">Transmembrane helix</keyword>
<evidence type="ECO:0000256" key="1">
    <source>
        <dbReference type="SAM" id="Phobius"/>
    </source>
</evidence>
<keyword evidence="1" id="KW-0472">Membrane</keyword>
<comment type="caution">
    <text evidence="2">The sequence shown here is derived from an EMBL/GenBank/DDBJ whole genome shotgun (WGS) entry which is preliminary data.</text>
</comment>
<gene>
    <name evidence="2" type="ORF">HMPREF0971_00925</name>
</gene>
<feature type="transmembrane region" description="Helical" evidence="1">
    <location>
        <begin position="12"/>
        <end position="28"/>
    </location>
</feature>
<dbReference type="AlphaFoldDB" id="D1QPN2"/>